<feature type="binding site" evidence="6">
    <location>
        <position position="25"/>
    </location>
    <ligand>
        <name>ATP</name>
        <dbReference type="ChEBI" id="CHEBI:30616"/>
    </ligand>
</feature>
<dbReference type="SUPFAM" id="SSF56112">
    <property type="entry name" value="Protein kinase-like (PK-like)"/>
    <property type="match status" value="1"/>
</dbReference>
<keyword evidence="9" id="KW-1185">Reference proteome</keyword>
<keyword evidence="4" id="KW-0418">Kinase</keyword>
<protein>
    <recommendedName>
        <fullName evidence="7">Protein kinase domain-containing protein</fullName>
    </recommendedName>
</protein>
<evidence type="ECO:0000256" key="2">
    <source>
        <dbReference type="ARBA" id="ARBA00022679"/>
    </source>
</evidence>
<dbReference type="InterPro" id="IPR017441">
    <property type="entry name" value="Protein_kinase_ATP_BS"/>
</dbReference>
<evidence type="ECO:0000256" key="5">
    <source>
        <dbReference type="ARBA" id="ARBA00022840"/>
    </source>
</evidence>
<dbReference type="Gene3D" id="3.30.200.20">
    <property type="entry name" value="Phosphorylase Kinase, domain 1"/>
    <property type="match status" value="1"/>
</dbReference>
<dbReference type="HOGENOM" id="CLU_1679578_0_0_1"/>
<dbReference type="GO" id="GO:0035556">
    <property type="term" value="P:intracellular signal transduction"/>
    <property type="evidence" value="ECO:0007669"/>
    <property type="project" value="TreeGrafter"/>
</dbReference>
<keyword evidence="1" id="KW-0723">Serine/threonine-protein kinase</keyword>
<keyword evidence="2" id="KW-0808">Transferase</keyword>
<dbReference type="GO" id="GO:0004674">
    <property type="term" value="F:protein serine/threonine kinase activity"/>
    <property type="evidence" value="ECO:0007669"/>
    <property type="project" value="UniProtKB-KW"/>
</dbReference>
<evidence type="ECO:0000256" key="6">
    <source>
        <dbReference type="PROSITE-ProRule" id="PRU10141"/>
    </source>
</evidence>
<dbReference type="InParanoid" id="E3MPN0"/>
<reference evidence="8" key="1">
    <citation type="submission" date="2007-07" db="EMBL/GenBank/DDBJ databases">
        <title>PCAP assembly of the Caenorhabditis remanei genome.</title>
        <authorList>
            <consortium name="The Caenorhabditis remanei Sequencing Consortium"/>
            <person name="Wilson R.K."/>
        </authorList>
    </citation>
    <scope>NUCLEOTIDE SEQUENCE [LARGE SCALE GENOMIC DNA]</scope>
    <source>
        <strain evidence="8">PB4641</strain>
    </source>
</reference>
<feature type="domain" description="Protein kinase" evidence="7">
    <location>
        <begin position="1"/>
        <end position="157"/>
    </location>
</feature>
<evidence type="ECO:0000256" key="3">
    <source>
        <dbReference type="ARBA" id="ARBA00022741"/>
    </source>
</evidence>
<organism evidence="9">
    <name type="scientific">Caenorhabditis remanei</name>
    <name type="common">Caenorhabditis vulgaris</name>
    <dbReference type="NCBI Taxonomy" id="31234"/>
    <lineage>
        <taxon>Eukaryota</taxon>
        <taxon>Metazoa</taxon>
        <taxon>Ecdysozoa</taxon>
        <taxon>Nematoda</taxon>
        <taxon>Chromadorea</taxon>
        <taxon>Rhabditida</taxon>
        <taxon>Rhabditina</taxon>
        <taxon>Rhabditomorpha</taxon>
        <taxon>Rhabditoidea</taxon>
        <taxon>Rhabditidae</taxon>
        <taxon>Peloderinae</taxon>
        <taxon>Caenorhabditis</taxon>
    </lineage>
</organism>
<dbReference type="PANTHER" id="PTHR24346:SF82">
    <property type="entry name" value="KP78A-RELATED"/>
    <property type="match status" value="1"/>
</dbReference>
<dbReference type="InterPro" id="IPR011009">
    <property type="entry name" value="Kinase-like_dom_sf"/>
</dbReference>
<evidence type="ECO:0000313" key="8">
    <source>
        <dbReference type="EMBL" id="EFP06533.1"/>
    </source>
</evidence>
<dbReference type="OrthoDB" id="248923at2759"/>
<dbReference type="SMART" id="SM00220">
    <property type="entry name" value="S_TKc"/>
    <property type="match status" value="1"/>
</dbReference>
<dbReference type="GO" id="GO:0005737">
    <property type="term" value="C:cytoplasm"/>
    <property type="evidence" value="ECO:0007669"/>
    <property type="project" value="TreeGrafter"/>
</dbReference>
<keyword evidence="3 6" id="KW-0547">Nucleotide-binding</keyword>
<accession>E3MPN0</accession>
<evidence type="ECO:0000256" key="4">
    <source>
        <dbReference type="ARBA" id="ARBA00022777"/>
    </source>
</evidence>
<sequence>MLGRGTFGYVQLVESVRTGKKFAMKVLPNTLADLADRHVVEREVLIQAGMQHTNIVSFVTFATTAQIHIIIALTACGTEQYKAPEMWVHEEQTPGVDMWSLGCIFEALTKRLTFPQAKTSDMIAAIDSPQRVAQRNLNRMKFFVDSFKLTDSILPSF</sequence>
<keyword evidence="5 6" id="KW-0067">ATP-binding</keyword>
<dbReference type="EMBL" id="DS268463">
    <property type="protein sequence ID" value="EFP06533.1"/>
    <property type="molecule type" value="Genomic_DNA"/>
</dbReference>
<dbReference type="Gene3D" id="1.10.510.10">
    <property type="entry name" value="Transferase(Phosphotransferase) domain 1"/>
    <property type="match status" value="1"/>
</dbReference>
<dbReference type="Proteomes" id="UP000008281">
    <property type="component" value="Unassembled WGS sequence"/>
</dbReference>
<gene>
    <name evidence="8" type="ORF">CRE_08421</name>
</gene>
<name>E3MPN0_CAERE</name>
<evidence type="ECO:0000259" key="7">
    <source>
        <dbReference type="PROSITE" id="PS50011"/>
    </source>
</evidence>
<evidence type="ECO:0000256" key="1">
    <source>
        <dbReference type="ARBA" id="ARBA00022527"/>
    </source>
</evidence>
<dbReference type="PANTHER" id="PTHR24346">
    <property type="entry name" value="MAP/MICROTUBULE AFFINITY-REGULATING KINASE"/>
    <property type="match status" value="1"/>
</dbReference>
<dbReference type="InterPro" id="IPR000719">
    <property type="entry name" value="Prot_kinase_dom"/>
</dbReference>
<dbReference type="GO" id="GO:0005524">
    <property type="term" value="F:ATP binding"/>
    <property type="evidence" value="ECO:0007669"/>
    <property type="project" value="UniProtKB-UniRule"/>
</dbReference>
<dbReference type="PROSITE" id="PS50011">
    <property type="entry name" value="PROTEIN_KINASE_DOM"/>
    <property type="match status" value="1"/>
</dbReference>
<dbReference type="Pfam" id="PF00069">
    <property type="entry name" value="Pkinase"/>
    <property type="match status" value="2"/>
</dbReference>
<evidence type="ECO:0000313" key="9">
    <source>
        <dbReference type="Proteomes" id="UP000008281"/>
    </source>
</evidence>
<dbReference type="PROSITE" id="PS00107">
    <property type="entry name" value="PROTEIN_KINASE_ATP"/>
    <property type="match status" value="1"/>
</dbReference>
<dbReference type="AlphaFoldDB" id="E3MPN0"/>
<proteinExistence type="predicted"/>